<keyword evidence="2" id="KW-0732">Signal</keyword>
<feature type="region of interest" description="Disordered" evidence="1">
    <location>
        <begin position="289"/>
        <end position="373"/>
    </location>
</feature>
<dbReference type="EMBL" id="QPEX01000044">
    <property type="protein sequence ID" value="RCS42210.1"/>
    <property type="molecule type" value="Genomic_DNA"/>
</dbReference>
<evidence type="ECO:0000313" key="4">
    <source>
        <dbReference type="Proteomes" id="UP000253562"/>
    </source>
</evidence>
<evidence type="ECO:0000256" key="2">
    <source>
        <dbReference type="SAM" id="SignalP"/>
    </source>
</evidence>
<dbReference type="RefSeq" id="WP_114371639.1">
    <property type="nucleotide sequence ID" value="NZ_QPEX01000044.1"/>
</dbReference>
<comment type="caution">
    <text evidence="3">The sequence shown here is derived from an EMBL/GenBank/DDBJ whole genome shotgun (WGS) entry which is preliminary data.</text>
</comment>
<evidence type="ECO:0000256" key="1">
    <source>
        <dbReference type="SAM" id="MobiDB-lite"/>
    </source>
</evidence>
<dbReference type="Proteomes" id="UP000253562">
    <property type="component" value="Unassembled WGS sequence"/>
</dbReference>
<accession>A0A368KQI8</accession>
<dbReference type="AlphaFoldDB" id="A0A368KQI8"/>
<dbReference type="OrthoDB" id="250033at2"/>
<protein>
    <recommendedName>
        <fullName evidence="5">DUF4412 domain-containing protein</fullName>
    </recommendedName>
</protein>
<feature type="chain" id="PRO_5016595048" description="DUF4412 domain-containing protein" evidence="2">
    <location>
        <begin position="20"/>
        <end position="373"/>
    </location>
</feature>
<evidence type="ECO:0008006" key="5">
    <source>
        <dbReference type="Google" id="ProtNLM"/>
    </source>
</evidence>
<proteinExistence type="predicted"/>
<reference evidence="3 4" key="1">
    <citation type="submission" date="2018-07" db="EMBL/GenBank/DDBJ databases">
        <title>Comparative genomes isolates from brazilian mangrove.</title>
        <authorList>
            <person name="De Araujo J.E."/>
            <person name="Taketani R.G."/>
            <person name="Silva M.C.P."/>
            <person name="Lourenco M.V."/>
            <person name="Oliveira V.M."/>
            <person name="Andreote F.D."/>
        </authorList>
    </citation>
    <scope>NUCLEOTIDE SEQUENCE [LARGE SCALE GENOMIC DNA]</scope>
    <source>
        <strain evidence="3 4">HEX PRIS-MGV</strain>
    </source>
</reference>
<feature type="compositionally biased region" description="Basic and acidic residues" evidence="1">
    <location>
        <begin position="311"/>
        <end position="330"/>
    </location>
</feature>
<feature type="signal peptide" evidence="2">
    <location>
        <begin position="1"/>
        <end position="19"/>
    </location>
</feature>
<organism evidence="3 4">
    <name type="scientific">Bremerella cremea</name>
    <dbReference type="NCBI Taxonomy" id="1031537"/>
    <lineage>
        <taxon>Bacteria</taxon>
        <taxon>Pseudomonadati</taxon>
        <taxon>Planctomycetota</taxon>
        <taxon>Planctomycetia</taxon>
        <taxon>Pirellulales</taxon>
        <taxon>Pirellulaceae</taxon>
        <taxon>Bremerella</taxon>
    </lineage>
</organism>
<name>A0A368KQI8_9BACT</name>
<gene>
    <name evidence="3" type="ORF">DTL42_20490</name>
</gene>
<sequence length="373" mass="40687">MKIFATIAILLGVASAAIADEATVKLEYKFNQGDVIRSKITHLSTVDTKIKGVKQTAQSRSISTRKWEVQKVDESGLVTFMHSVENINMWQKVTDRPEVSYNSETDKTPPAIYAQASQSVGVPLSRITVDAQGRLVKREHLAGTPSSESQILPILPADPVAVDAAWYSPDDLTVRTGNGALKRIKTRQVFRLVNVSAGVATITTETQVLTPIDDPMLKVELIQKLTKGKFRFDIEQGRILSQQIDLDERVIGFQGEESVMNYLGRMTEELINAEPAKVAALPASAKKTVKLTPPAEMKEESPTPADPATKPAEKAEPDQAPMKEEMPKEDSAEDNVAGVPTLADPATKPKEEAEPLEEVAEVPTLAAPETKKK</sequence>
<evidence type="ECO:0000313" key="3">
    <source>
        <dbReference type="EMBL" id="RCS42210.1"/>
    </source>
</evidence>